<dbReference type="InterPro" id="IPR008927">
    <property type="entry name" value="6-PGluconate_DH-like_C_sf"/>
</dbReference>
<comment type="catalytic activity">
    <reaction evidence="10 11">
        <text>3-hydroxy-2-methylpropanoate + NAD(+) = 2-methyl-3-oxopropanoate + NADH + H(+)</text>
        <dbReference type="Rhea" id="RHEA:17681"/>
        <dbReference type="ChEBI" id="CHEBI:11805"/>
        <dbReference type="ChEBI" id="CHEBI:15378"/>
        <dbReference type="ChEBI" id="CHEBI:57540"/>
        <dbReference type="ChEBI" id="CHEBI:57700"/>
        <dbReference type="ChEBI" id="CHEBI:57945"/>
        <dbReference type="EC" id="1.1.1.31"/>
    </reaction>
</comment>
<dbReference type="AlphaFoldDB" id="A0A1S3BBY5"/>
<dbReference type="PANTHER" id="PTHR22981">
    <property type="entry name" value="3-HYDROXYISOBUTYRATE DEHYDROGENASE-RELATED"/>
    <property type="match status" value="1"/>
</dbReference>
<keyword evidence="9" id="KW-0496">Mitochondrion</keyword>
<evidence type="ECO:0000313" key="14">
    <source>
        <dbReference type="Proteomes" id="UP001652600"/>
    </source>
</evidence>
<keyword evidence="8 11" id="KW-0520">NAD</keyword>
<dbReference type="GeneID" id="103488390"/>
<dbReference type="EC" id="1.1.1.31" evidence="4 11"/>
<proteinExistence type="inferred from homology"/>
<dbReference type="GO" id="GO:0006574">
    <property type="term" value="P:L-valine catabolic process"/>
    <property type="evidence" value="ECO:0007669"/>
    <property type="project" value="UniProtKB-UniPathway"/>
</dbReference>
<dbReference type="InterPro" id="IPR011548">
    <property type="entry name" value="HIBADH"/>
</dbReference>
<dbReference type="SMR" id="A0A1S3BBY5"/>
<evidence type="ECO:0000256" key="9">
    <source>
        <dbReference type="ARBA" id="ARBA00023128"/>
    </source>
</evidence>
<dbReference type="GO" id="GO:0050661">
    <property type="term" value="F:NADP binding"/>
    <property type="evidence" value="ECO:0007669"/>
    <property type="project" value="InterPro"/>
</dbReference>
<dbReference type="GO" id="GO:0005739">
    <property type="term" value="C:mitochondrion"/>
    <property type="evidence" value="ECO:0007669"/>
    <property type="project" value="UniProtKB-SubCell"/>
</dbReference>
<dbReference type="KEGG" id="cmo:103488390"/>
<evidence type="ECO:0000256" key="4">
    <source>
        <dbReference type="ARBA" id="ARBA00012991"/>
    </source>
</evidence>
<keyword evidence="6" id="KW-0809">Transit peptide</keyword>
<dbReference type="OrthoDB" id="21615at2759"/>
<evidence type="ECO:0000259" key="12">
    <source>
        <dbReference type="Pfam" id="PF03446"/>
    </source>
</evidence>
<dbReference type="InterPro" id="IPR013328">
    <property type="entry name" value="6PGD_dom2"/>
</dbReference>
<organism evidence="14 15">
    <name type="scientific">Cucumis melo</name>
    <name type="common">Muskmelon</name>
    <dbReference type="NCBI Taxonomy" id="3656"/>
    <lineage>
        <taxon>Eukaryota</taxon>
        <taxon>Viridiplantae</taxon>
        <taxon>Streptophyta</taxon>
        <taxon>Embryophyta</taxon>
        <taxon>Tracheophyta</taxon>
        <taxon>Spermatophyta</taxon>
        <taxon>Magnoliopsida</taxon>
        <taxon>eudicotyledons</taxon>
        <taxon>Gunneridae</taxon>
        <taxon>Pentapetalae</taxon>
        <taxon>rosids</taxon>
        <taxon>fabids</taxon>
        <taxon>Cucurbitales</taxon>
        <taxon>Cucurbitaceae</taxon>
        <taxon>Benincaseae</taxon>
        <taxon>Cucumis</taxon>
    </lineage>
</organism>
<dbReference type="InterPro" id="IPR029154">
    <property type="entry name" value="HIBADH-like_NADP-bd"/>
</dbReference>
<dbReference type="FunFam" id="1.10.1040.10:FF:000006">
    <property type="entry name" value="3-hydroxyisobutyrate dehydrogenase"/>
    <property type="match status" value="1"/>
</dbReference>
<dbReference type="GO" id="GO:0008442">
    <property type="term" value="F:3-hydroxyisobutyrate dehydrogenase activity"/>
    <property type="evidence" value="ECO:0007669"/>
    <property type="project" value="UniProtKB-EC"/>
</dbReference>
<dbReference type="Gene3D" id="3.40.50.720">
    <property type="entry name" value="NAD(P)-binding Rossmann-like Domain"/>
    <property type="match status" value="1"/>
</dbReference>
<sequence length="353" mass="37822">MAIFRATASFRQYMSKSRFKSFPVGSETPSIRRFFSADALASFQSVGFIGLGNMGTRMANNLIKAGYNMVVHDINRNTMKNYSDRGVATKETPFEVAEASDVVITMLPSPSHVLDVYNGSHGLLHGGSHIRPWLLIDSSTIDPQTSRELSAVVSSCVLKEKRGSWESPVMLDAPVSGGVLAADARTLTFMVGGLEEAYHAAKALFLAMGKGSVYCGGAGNGSAAKICNNLALAVSMLGVSEALALGQSLGISAKTLTKVFNSSSARCWSSESYNPVPGVMEEVPSARDYDGGFATKLMVKDLNLAKASASEVGLQHPLTSQGLEIYEKLCKDGYENKDFSCVFRHFYSGDNES</sequence>
<comment type="pathway">
    <text evidence="2 11">Amino-acid degradation; L-valine degradation.</text>
</comment>
<dbReference type="Gene3D" id="1.10.1040.10">
    <property type="entry name" value="N-(1-d-carboxylethyl)-l-norvaline Dehydrogenase, domain 2"/>
    <property type="match status" value="1"/>
</dbReference>
<evidence type="ECO:0000256" key="8">
    <source>
        <dbReference type="ARBA" id="ARBA00023027"/>
    </source>
</evidence>
<comment type="similarity">
    <text evidence="3">Belongs to the HIBADH-related family. 3-hydroxyisobutyrate dehydrogenase subfamily.</text>
</comment>
<dbReference type="Pfam" id="PF03446">
    <property type="entry name" value="NAD_binding_2"/>
    <property type="match status" value="1"/>
</dbReference>
<evidence type="ECO:0000256" key="6">
    <source>
        <dbReference type="ARBA" id="ARBA00022946"/>
    </source>
</evidence>
<dbReference type="eggNOG" id="KOG0409">
    <property type="taxonomic scope" value="Eukaryota"/>
</dbReference>
<accession>A0A1S3BBY5</accession>
<dbReference type="GO" id="GO:0051287">
    <property type="term" value="F:NAD binding"/>
    <property type="evidence" value="ECO:0007669"/>
    <property type="project" value="InterPro"/>
</dbReference>
<keyword evidence="5 11" id="KW-0101">Branched-chain amino acid catabolism</keyword>
<dbReference type="InterPro" id="IPR002204">
    <property type="entry name" value="3-OH-isobutyrate_DH-rel_CS"/>
</dbReference>
<dbReference type="FunFam" id="3.40.50.720:FF:000119">
    <property type="entry name" value="3-hydroxyisobutyrate dehydrogenase"/>
    <property type="match status" value="1"/>
</dbReference>
<dbReference type="PROSITE" id="PS00895">
    <property type="entry name" value="3_HYDROXYISOBUT_DH"/>
    <property type="match status" value="1"/>
</dbReference>
<comment type="subcellular location">
    <subcellularLocation>
        <location evidence="1">Mitochondrion</location>
    </subcellularLocation>
</comment>
<evidence type="ECO:0000256" key="11">
    <source>
        <dbReference type="RuleBase" id="RU910714"/>
    </source>
</evidence>
<reference evidence="15" key="1">
    <citation type="submission" date="2025-08" db="UniProtKB">
        <authorList>
            <consortium name="RefSeq"/>
        </authorList>
    </citation>
    <scope>IDENTIFICATION</scope>
    <source>
        <tissue evidence="15">Stem</tissue>
    </source>
</reference>
<feature type="domain" description="6-phosphogluconate dehydrogenase NADP-binding" evidence="12">
    <location>
        <begin position="46"/>
        <end position="216"/>
    </location>
</feature>
<evidence type="ECO:0000256" key="5">
    <source>
        <dbReference type="ARBA" id="ARBA00022456"/>
    </source>
</evidence>
<dbReference type="UniPathway" id="UPA00362"/>
<evidence type="ECO:0000259" key="13">
    <source>
        <dbReference type="Pfam" id="PF14833"/>
    </source>
</evidence>
<dbReference type="Proteomes" id="UP001652600">
    <property type="component" value="Chromosome 12"/>
</dbReference>
<feature type="domain" description="3-hydroxyisobutyrate dehydrogenase-like NAD-binding" evidence="13">
    <location>
        <begin position="219"/>
        <end position="344"/>
    </location>
</feature>
<keyword evidence="7 11" id="KW-0560">Oxidoreductase</keyword>
<evidence type="ECO:0000313" key="15">
    <source>
        <dbReference type="RefSeq" id="XP_008445327.1"/>
    </source>
</evidence>
<dbReference type="InterPro" id="IPR006115">
    <property type="entry name" value="6PGDH_NADP-bd"/>
</dbReference>
<gene>
    <name evidence="15" type="primary">LOC103488390</name>
</gene>
<dbReference type="RefSeq" id="XP_008445327.1">
    <property type="nucleotide sequence ID" value="XM_008447105.3"/>
</dbReference>
<dbReference type="FunCoup" id="A0A1S3BBY5">
    <property type="interactions" value="1834"/>
</dbReference>
<dbReference type="Pfam" id="PF14833">
    <property type="entry name" value="NAD_binding_11"/>
    <property type="match status" value="1"/>
</dbReference>
<dbReference type="NCBIfam" id="TIGR01692">
    <property type="entry name" value="HIBADH"/>
    <property type="match status" value="1"/>
</dbReference>
<evidence type="ECO:0000256" key="10">
    <source>
        <dbReference type="ARBA" id="ARBA00049197"/>
    </source>
</evidence>
<dbReference type="InterPro" id="IPR036291">
    <property type="entry name" value="NAD(P)-bd_dom_sf"/>
</dbReference>
<evidence type="ECO:0000256" key="7">
    <source>
        <dbReference type="ARBA" id="ARBA00023002"/>
    </source>
</evidence>
<evidence type="ECO:0000256" key="1">
    <source>
        <dbReference type="ARBA" id="ARBA00004173"/>
    </source>
</evidence>
<protein>
    <recommendedName>
        <fullName evidence="4 11">3-hydroxyisobutyrate dehydrogenase</fullName>
        <shortName evidence="11">HIBADH</shortName>
        <ecNumber evidence="4 11">1.1.1.31</ecNumber>
    </recommendedName>
</protein>
<dbReference type="SUPFAM" id="SSF51735">
    <property type="entry name" value="NAD(P)-binding Rossmann-fold domains"/>
    <property type="match status" value="1"/>
</dbReference>
<evidence type="ECO:0000256" key="3">
    <source>
        <dbReference type="ARBA" id="ARBA00006013"/>
    </source>
</evidence>
<name>A0A1S3BBY5_CUCME</name>
<evidence type="ECO:0000256" key="2">
    <source>
        <dbReference type="ARBA" id="ARBA00005109"/>
    </source>
</evidence>
<dbReference type="SUPFAM" id="SSF48179">
    <property type="entry name" value="6-phosphogluconate dehydrogenase C-terminal domain-like"/>
    <property type="match status" value="1"/>
</dbReference>
<dbReference type="InParanoid" id="A0A1S3BBY5"/>
<dbReference type="PANTHER" id="PTHR22981:SF7">
    <property type="entry name" value="3-HYDROXYISOBUTYRATE DEHYDROGENASE, MITOCHONDRIAL"/>
    <property type="match status" value="1"/>
</dbReference>
<keyword evidence="14" id="KW-1185">Reference proteome</keyword>